<dbReference type="InterPro" id="IPR027417">
    <property type="entry name" value="P-loop_NTPase"/>
</dbReference>
<dbReference type="PANTHER" id="PTHR32182">
    <property type="entry name" value="DNA REPLICATION AND REPAIR PROTEIN RECF"/>
    <property type="match status" value="1"/>
</dbReference>
<organism evidence="2">
    <name type="scientific">Candidatus Methanogaster sp. ANME-2c ERB4</name>
    <dbReference type="NCBI Taxonomy" id="2759911"/>
    <lineage>
        <taxon>Archaea</taxon>
        <taxon>Methanobacteriati</taxon>
        <taxon>Methanobacteriota</taxon>
        <taxon>Stenosarchaea group</taxon>
        <taxon>Methanomicrobia</taxon>
        <taxon>Methanosarcinales</taxon>
        <taxon>ANME-2 cluster</taxon>
        <taxon>Candidatus Methanogasteraceae</taxon>
        <taxon>Candidatus Methanogaster</taxon>
    </lineage>
</organism>
<protein>
    <submittedName>
        <fullName evidence="2">DNA replication and repair protein RecF</fullName>
    </submittedName>
</protein>
<sequence length="563" mass="62380">MKLRYLEIKNFRGITNLDLKLEDMTVLIGENNTGKTAILDALKFALRSVRTRRGSSFDAYDFHLPNATADPTSAPAISIRLTFREDEPGEWGKQQAAKLNRAKILQIDTDGCATVILKVGARFDPLTQEFVQDWEFQNLDGSALTGLTDAAMGVLQKEVSYYYLAALRDATRHFDAKGTFWRPFLKESQLTPENRKEIESMLSEVNDLIIKSHTSFSKVVTCLKDVQDVVTMTGGDDLVSIDAVPARLFDMLSKAAVNLNSGTGAKIPVGRHGEGTQSLAVLMLFNAYLQAWNKGDPIVALEEPESHLHPSAVRALWQLIEQIPGQKIISTHSGDLLSEVPSDAVVRLHNESGCVKASRMRDVNLDSTDLRKFNYHIRRARGELLFSKCWILGEGETDGTLIPEFARILGKNLERAGIRFVTYQSGISLKTCLQVANGMSIQWVVLADNDGQGAKDRKAVQRQLNGRSEADVFFMMPEANIEQHLCVNGFCDVYHGLLGAQPLKQVTASPQDADYPIQVAKALPDKLKTRAAQEVLTAIQNDSRSVPHLFQDVIEAALNLVEE</sequence>
<dbReference type="SUPFAM" id="SSF52540">
    <property type="entry name" value="P-loop containing nucleoside triphosphate hydrolases"/>
    <property type="match status" value="1"/>
</dbReference>
<dbReference type="GO" id="GO:0000731">
    <property type="term" value="P:DNA synthesis involved in DNA repair"/>
    <property type="evidence" value="ECO:0007669"/>
    <property type="project" value="TreeGrafter"/>
</dbReference>
<dbReference type="AlphaFoldDB" id="A0A7G9YGB5"/>
<name>A0A7G9YGB5_9EURY</name>
<dbReference type="Pfam" id="PF11398">
    <property type="entry name" value="DUF2813"/>
    <property type="match status" value="1"/>
</dbReference>
<evidence type="ECO:0000313" key="2">
    <source>
        <dbReference type="EMBL" id="QNO47049.1"/>
    </source>
</evidence>
<accession>A0A7G9YGB5</accession>
<dbReference type="PANTHER" id="PTHR32182:SF19">
    <property type="entry name" value="HOMOLOGY WITH RECF PROTEIN"/>
    <property type="match status" value="1"/>
</dbReference>
<dbReference type="InterPro" id="IPR022602">
    <property type="entry name" value="DUF2813"/>
</dbReference>
<feature type="domain" description="OLD protein-like TOPRIM" evidence="1">
    <location>
        <begin position="385"/>
        <end position="450"/>
    </location>
</feature>
<reference evidence="2" key="1">
    <citation type="submission" date="2020-06" db="EMBL/GenBank/DDBJ databases">
        <title>Unique genomic features of the anaerobic methanotrophic archaea.</title>
        <authorList>
            <person name="Chadwick G.L."/>
            <person name="Skennerton C.T."/>
            <person name="Laso-Perez R."/>
            <person name="Leu A.O."/>
            <person name="Speth D.R."/>
            <person name="Yu H."/>
            <person name="Morgan-Lang C."/>
            <person name="Hatzenpichler R."/>
            <person name="Goudeau D."/>
            <person name="Malmstrom R."/>
            <person name="Brazelton W.J."/>
            <person name="Woyke T."/>
            <person name="Hallam S.J."/>
            <person name="Tyson G.W."/>
            <person name="Wegener G."/>
            <person name="Boetius A."/>
            <person name="Orphan V."/>
        </authorList>
    </citation>
    <scope>NUCLEOTIDE SEQUENCE</scope>
</reference>
<evidence type="ECO:0000259" key="1">
    <source>
        <dbReference type="Pfam" id="PF20469"/>
    </source>
</evidence>
<gene>
    <name evidence="2" type="primary">recF</name>
    <name evidence="2" type="ORF">NBCJMJBN_00010</name>
</gene>
<dbReference type="Gene3D" id="3.40.50.300">
    <property type="entry name" value="P-loop containing nucleotide triphosphate hydrolases"/>
    <property type="match status" value="1"/>
</dbReference>
<dbReference type="CDD" id="cd01026">
    <property type="entry name" value="TOPRIM_OLD"/>
    <property type="match status" value="1"/>
</dbReference>
<dbReference type="GO" id="GO:0006302">
    <property type="term" value="P:double-strand break repair"/>
    <property type="evidence" value="ECO:0007669"/>
    <property type="project" value="TreeGrafter"/>
</dbReference>
<proteinExistence type="predicted"/>
<dbReference type="EMBL" id="MT631239">
    <property type="protein sequence ID" value="QNO47049.1"/>
    <property type="molecule type" value="Genomic_DNA"/>
</dbReference>
<dbReference type="Pfam" id="PF20469">
    <property type="entry name" value="OLD-like_TOPRIM"/>
    <property type="match status" value="1"/>
</dbReference>
<dbReference type="InterPro" id="IPR034139">
    <property type="entry name" value="TOPRIM_OLD"/>
</dbReference>